<reference evidence="1 2" key="1">
    <citation type="journal article" date="2019" name="Int. J. Syst. Evol. Microbiol.">
        <title>The Global Catalogue of Microorganisms (GCM) 10K type strain sequencing project: providing services to taxonomists for standard genome sequencing and annotation.</title>
        <authorList>
            <consortium name="The Broad Institute Genomics Platform"/>
            <consortium name="The Broad Institute Genome Sequencing Center for Infectious Disease"/>
            <person name="Wu L."/>
            <person name="Ma J."/>
        </authorList>
    </citation>
    <scope>NUCLEOTIDE SEQUENCE [LARGE SCALE GENOMIC DNA]</scope>
    <source>
        <strain evidence="1 2">JCM 9088</strain>
    </source>
</reference>
<organism evidence="1 2">
    <name type="scientific">Streptomyces enissocaesilis</name>
    <dbReference type="NCBI Taxonomy" id="332589"/>
    <lineage>
        <taxon>Bacteria</taxon>
        <taxon>Bacillati</taxon>
        <taxon>Actinomycetota</taxon>
        <taxon>Actinomycetes</taxon>
        <taxon>Kitasatosporales</taxon>
        <taxon>Streptomycetaceae</taxon>
        <taxon>Streptomyces</taxon>
        <taxon>Streptomyces rochei group</taxon>
    </lineage>
</organism>
<evidence type="ECO:0000313" key="2">
    <source>
        <dbReference type="Proteomes" id="UP001500403"/>
    </source>
</evidence>
<protein>
    <recommendedName>
        <fullName evidence="3">Lipoprotein</fullName>
    </recommendedName>
</protein>
<accession>A0ABN3WWK1</accession>
<dbReference type="EMBL" id="BAAAUD010000013">
    <property type="protein sequence ID" value="GAA2930237.1"/>
    <property type="molecule type" value="Genomic_DNA"/>
</dbReference>
<dbReference type="RefSeq" id="WP_344492195.1">
    <property type="nucleotide sequence ID" value="NZ_BAAAUD010000013.1"/>
</dbReference>
<proteinExistence type="predicted"/>
<dbReference type="Proteomes" id="UP001500403">
    <property type="component" value="Unassembled WGS sequence"/>
</dbReference>
<name>A0ABN3WWK1_9ACTN</name>
<keyword evidence="2" id="KW-1185">Reference proteome</keyword>
<gene>
    <name evidence="1" type="ORF">GCM10010446_13620</name>
</gene>
<sequence length="171" mass="17194">MRHVRPFALASASLLLAGCGIRGSEVVEAGGPAVADVARQDGMLLFFVGPDGSSIPVVRLADSAPTPAATAKQLAALLHGPTPEEHAAGITTRLPAGSTPVRVEPVPGEKAGSRAGVPKEVRVSVAFAVRPLDAAAVRQLVCTTAHAEDPEGLVEVALTGSDGPLPAATCD</sequence>
<comment type="caution">
    <text evidence="1">The sequence shown here is derived from an EMBL/GenBank/DDBJ whole genome shotgun (WGS) entry which is preliminary data.</text>
</comment>
<evidence type="ECO:0000313" key="1">
    <source>
        <dbReference type="EMBL" id="GAA2930237.1"/>
    </source>
</evidence>
<evidence type="ECO:0008006" key="3">
    <source>
        <dbReference type="Google" id="ProtNLM"/>
    </source>
</evidence>
<dbReference type="PROSITE" id="PS51257">
    <property type="entry name" value="PROKAR_LIPOPROTEIN"/>
    <property type="match status" value="1"/>
</dbReference>